<accession>G9Y7Y0</accession>
<evidence type="ECO:0000313" key="1">
    <source>
        <dbReference type="EMBL" id="EHM41806.1"/>
    </source>
</evidence>
<sequence>MQHMIIRQATPADYDSILEIQRLNTPENLDAENLQQGYIVSQMSRAQLEAINGKLGILVAVEGKTVAGFVCMTATCAKPHPPVIDALLEVAEHNSLNQRPLNQLTPFLYGPVCISRRFRGAGVLSQLFAAVKDHMHQKYDAGLAFIADDNPHSLVAHVQGLGMTDVTRFHFGGKDYHLVAFEV</sequence>
<dbReference type="PATRIC" id="fig|1002364.3.peg.2453"/>
<dbReference type="InterPro" id="IPR016181">
    <property type="entry name" value="Acyl_CoA_acyltransferase"/>
</dbReference>
<dbReference type="AlphaFoldDB" id="G9Y7Y0"/>
<organism evidence="1 2">
    <name type="scientific">Hafnia alvei ATCC 51873</name>
    <dbReference type="NCBI Taxonomy" id="1002364"/>
    <lineage>
        <taxon>Bacteria</taxon>
        <taxon>Pseudomonadati</taxon>
        <taxon>Pseudomonadota</taxon>
        <taxon>Gammaproteobacteria</taxon>
        <taxon>Enterobacterales</taxon>
        <taxon>Hafniaceae</taxon>
        <taxon>Hafnia</taxon>
    </lineage>
</organism>
<name>G9Y7Y0_HAFAL</name>
<dbReference type="Proteomes" id="UP000005959">
    <property type="component" value="Unassembled WGS sequence"/>
</dbReference>
<evidence type="ECO:0000313" key="2">
    <source>
        <dbReference type="Proteomes" id="UP000005959"/>
    </source>
</evidence>
<comment type="caution">
    <text evidence="1">The sequence shown here is derived from an EMBL/GenBank/DDBJ whole genome shotgun (WGS) entry which is preliminary data.</text>
</comment>
<gene>
    <name evidence="1" type="ORF">HMPREF0454_02726</name>
</gene>
<reference evidence="1 2" key="1">
    <citation type="submission" date="2011-08" db="EMBL/GenBank/DDBJ databases">
        <authorList>
            <person name="Weinstock G."/>
            <person name="Sodergren E."/>
            <person name="Clifton S."/>
            <person name="Fulton L."/>
            <person name="Fulton B."/>
            <person name="Courtney L."/>
            <person name="Fronick C."/>
            <person name="Harrison M."/>
            <person name="Strong C."/>
            <person name="Farmer C."/>
            <person name="Delahaunty K."/>
            <person name="Markovic C."/>
            <person name="Hall O."/>
            <person name="Minx P."/>
            <person name="Tomlinson C."/>
            <person name="Mitreva M."/>
            <person name="Hou S."/>
            <person name="Chen J."/>
            <person name="Wollam A."/>
            <person name="Pepin K.H."/>
            <person name="Johnson M."/>
            <person name="Bhonagiri V."/>
            <person name="Zhang X."/>
            <person name="Suruliraj S."/>
            <person name="Warren W."/>
            <person name="Chinwalla A."/>
            <person name="Mardis E.R."/>
            <person name="Wilson R.K."/>
        </authorList>
    </citation>
    <scope>NUCLEOTIDE SEQUENCE [LARGE SCALE GENOMIC DNA]</scope>
    <source>
        <strain evidence="1 2">ATCC 51873</strain>
    </source>
</reference>
<dbReference type="Gene3D" id="3.40.630.30">
    <property type="match status" value="1"/>
</dbReference>
<proteinExistence type="predicted"/>
<dbReference type="SUPFAM" id="SSF55729">
    <property type="entry name" value="Acyl-CoA N-acyltransferases (Nat)"/>
    <property type="match status" value="1"/>
</dbReference>
<evidence type="ECO:0008006" key="3">
    <source>
        <dbReference type="Google" id="ProtNLM"/>
    </source>
</evidence>
<dbReference type="HOGENOM" id="CLU_118082_0_0_6"/>
<protein>
    <recommendedName>
        <fullName evidence="3">Acetyltransferase, GNAT family</fullName>
    </recommendedName>
</protein>
<dbReference type="EMBL" id="AGCI01000063">
    <property type="protein sequence ID" value="EHM41806.1"/>
    <property type="molecule type" value="Genomic_DNA"/>
</dbReference>